<dbReference type="GO" id="GO:0004674">
    <property type="term" value="F:protein serine/threonine kinase activity"/>
    <property type="evidence" value="ECO:0007669"/>
    <property type="project" value="UniProtKB-KW"/>
</dbReference>
<dbReference type="Pfam" id="PF13581">
    <property type="entry name" value="HATPase_c_2"/>
    <property type="match status" value="1"/>
</dbReference>
<evidence type="ECO:0000313" key="4">
    <source>
        <dbReference type="Proteomes" id="UP000288351"/>
    </source>
</evidence>
<dbReference type="InterPro" id="IPR050267">
    <property type="entry name" value="Anti-sigma-factor_SerPK"/>
</dbReference>
<gene>
    <name evidence="3" type="ORF">SALB_01678</name>
</gene>
<dbReference type="Proteomes" id="UP000288351">
    <property type="component" value="Unassembled WGS sequence"/>
</dbReference>
<reference evidence="3 4" key="1">
    <citation type="journal article" date="2019" name="Microbiol. Resour. Announc.">
        <title>Draft Genome Sequence of the Most Traditional epsilon-Poly-l-Lysine Producer, Streptomyces albulus NBRC14147.</title>
        <authorList>
            <person name="Yamanaka K."/>
            <person name="Hamano Y."/>
        </authorList>
    </citation>
    <scope>NUCLEOTIDE SEQUENCE [LARGE SCALE GENOMIC DNA]</scope>
    <source>
        <strain evidence="3 4">NBRC 14147</strain>
    </source>
</reference>
<dbReference type="CDD" id="cd16936">
    <property type="entry name" value="HATPase_RsbW-like"/>
    <property type="match status" value="1"/>
</dbReference>
<keyword evidence="1" id="KW-0808">Transferase</keyword>
<organism evidence="3 4">
    <name type="scientific">Streptomyces noursei</name>
    <name type="common">Streptomyces albulus</name>
    <dbReference type="NCBI Taxonomy" id="1971"/>
    <lineage>
        <taxon>Bacteria</taxon>
        <taxon>Bacillati</taxon>
        <taxon>Actinomycetota</taxon>
        <taxon>Actinomycetes</taxon>
        <taxon>Kitasatosporales</taxon>
        <taxon>Streptomycetaceae</taxon>
        <taxon>Streptomyces</taxon>
    </lineage>
</organism>
<dbReference type="EMBL" id="BHXC01000006">
    <property type="protein sequence ID" value="GCB89005.1"/>
    <property type="molecule type" value="Genomic_DNA"/>
</dbReference>
<dbReference type="SUPFAM" id="SSF55874">
    <property type="entry name" value="ATPase domain of HSP90 chaperone/DNA topoisomerase II/histidine kinase"/>
    <property type="match status" value="1"/>
</dbReference>
<keyword evidence="1" id="KW-0418">Kinase</keyword>
<dbReference type="RefSeq" id="WP_124428089.1">
    <property type="nucleotide sequence ID" value="NZ_BHXC01000006.1"/>
</dbReference>
<feature type="domain" description="Histidine kinase/HSP90-like ATPase" evidence="2">
    <location>
        <begin position="37"/>
        <end position="151"/>
    </location>
</feature>
<dbReference type="Gene3D" id="3.30.565.10">
    <property type="entry name" value="Histidine kinase-like ATPase, C-terminal domain"/>
    <property type="match status" value="1"/>
</dbReference>
<dbReference type="PANTHER" id="PTHR35526">
    <property type="entry name" value="ANTI-SIGMA-F FACTOR RSBW-RELATED"/>
    <property type="match status" value="1"/>
</dbReference>
<dbReference type="AlphaFoldDB" id="A0A401QUE0"/>
<evidence type="ECO:0000313" key="3">
    <source>
        <dbReference type="EMBL" id="GCB89005.1"/>
    </source>
</evidence>
<evidence type="ECO:0000256" key="1">
    <source>
        <dbReference type="ARBA" id="ARBA00022527"/>
    </source>
</evidence>
<proteinExistence type="predicted"/>
<accession>A0A401QUE0</accession>
<sequence length="166" mass="17881">MKDPAGRAVIAMLPVIVATQHPRAVTWSRHSLGVRPARSARHLARQWLTRHACAEHVIQAAELVVAELVANAAQHGGCPTALSLDIDHPTPRTEGVLLICVHDRGPEEPQCTVVKTQSAPGLHECGRGLAIVAALSQAWGVVRHQDQHKHVWCELPVPQSHVSAPA</sequence>
<dbReference type="InterPro" id="IPR003594">
    <property type="entry name" value="HATPase_dom"/>
</dbReference>
<comment type="caution">
    <text evidence="3">The sequence shown here is derived from an EMBL/GenBank/DDBJ whole genome shotgun (WGS) entry which is preliminary data.</text>
</comment>
<dbReference type="InterPro" id="IPR036890">
    <property type="entry name" value="HATPase_C_sf"/>
</dbReference>
<keyword evidence="1" id="KW-0723">Serine/threonine-protein kinase</keyword>
<name>A0A401QUE0_STRNR</name>
<dbReference type="PANTHER" id="PTHR35526:SF3">
    <property type="entry name" value="ANTI-SIGMA-F FACTOR RSBW"/>
    <property type="match status" value="1"/>
</dbReference>
<evidence type="ECO:0000259" key="2">
    <source>
        <dbReference type="Pfam" id="PF13581"/>
    </source>
</evidence>
<protein>
    <submittedName>
        <fullName evidence="3">Anti-sigma regulatory factor</fullName>
    </submittedName>
</protein>